<proteinExistence type="predicted"/>
<name>A0A4Z2IIM1_9TELE</name>
<feature type="transmembrane region" description="Helical" evidence="1">
    <location>
        <begin position="24"/>
        <end position="51"/>
    </location>
</feature>
<keyword evidence="3" id="KW-1185">Reference proteome</keyword>
<dbReference type="EMBL" id="SRLO01000084">
    <property type="protein sequence ID" value="TNN77284.1"/>
    <property type="molecule type" value="Genomic_DNA"/>
</dbReference>
<evidence type="ECO:0000313" key="3">
    <source>
        <dbReference type="Proteomes" id="UP000314294"/>
    </source>
</evidence>
<keyword evidence="1" id="KW-0812">Transmembrane</keyword>
<feature type="transmembrane region" description="Helical" evidence="1">
    <location>
        <begin position="58"/>
        <end position="75"/>
    </location>
</feature>
<keyword evidence="1" id="KW-1133">Transmembrane helix</keyword>
<organism evidence="2 3">
    <name type="scientific">Liparis tanakae</name>
    <name type="common">Tanaka's snailfish</name>
    <dbReference type="NCBI Taxonomy" id="230148"/>
    <lineage>
        <taxon>Eukaryota</taxon>
        <taxon>Metazoa</taxon>
        <taxon>Chordata</taxon>
        <taxon>Craniata</taxon>
        <taxon>Vertebrata</taxon>
        <taxon>Euteleostomi</taxon>
        <taxon>Actinopterygii</taxon>
        <taxon>Neopterygii</taxon>
        <taxon>Teleostei</taxon>
        <taxon>Neoteleostei</taxon>
        <taxon>Acanthomorphata</taxon>
        <taxon>Eupercaria</taxon>
        <taxon>Perciformes</taxon>
        <taxon>Cottioidei</taxon>
        <taxon>Cottales</taxon>
        <taxon>Liparidae</taxon>
        <taxon>Liparis</taxon>
    </lineage>
</organism>
<evidence type="ECO:0000313" key="2">
    <source>
        <dbReference type="EMBL" id="TNN77284.1"/>
    </source>
</evidence>
<dbReference type="AlphaFoldDB" id="A0A4Z2IIM1"/>
<gene>
    <name evidence="2" type="ORF">EYF80_012398</name>
</gene>
<dbReference type="Proteomes" id="UP000314294">
    <property type="component" value="Unassembled WGS sequence"/>
</dbReference>
<accession>A0A4Z2IIM1</accession>
<evidence type="ECO:0000256" key="1">
    <source>
        <dbReference type="SAM" id="Phobius"/>
    </source>
</evidence>
<comment type="caution">
    <text evidence="2">The sequence shown here is derived from an EMBL/GenBank/DDBJ whole genome shotgun (WGS) entry which is preliminary data.</text>
</comment>
<protein>
    <submittedName>
        <fullName evidence="2">Uncharacterized protein</fullName>
    </submittedName>
</protein>
<reference evidence="2 3" key="1">
    <citation type="submission" date="2019-03" db="EMBL/GenBank/DDBJ databases">
        <title>First draft genome of Liparis tanakae, snailfish: a comprehensive survey of snailfish specific genes.</title>
        <authorList>
            <person name="Kim W."/>
            <person name="Song I."/>
            <person name="Jeong J.-H."/>
            <person name="Kim D."/>
            <person name="Kim S."/>
            <person name="Ryu S."/>
            <person name="Song J.Y."/>
            <person name="Lee S.K."/>
        </authorList>
    </citation>
    <scope>NUCLEOTIDE SEQUENCE [LARGE SCALE GENOMIC DNA]</scope>
    <source>
        <tissue evidence="2">Muscle</tissue>
    </source>
</reference>
<sequence length="95" mass="10197">MADYESCSQEDVTQYGGDKAIKVILFPALLIVVVVVVLLIFLPVLIFLLIVKSSHAPLVAGIIWVGGCLSFRGAVCRLLSCSSLCVDTDVASWNL</sequence>
<keyword evidence="1" id="KW-0472">Membrane</keyword>